<name>A0A9P8PAA2_9ASCO</name>
<feature type="transmembrane region" description="Helical" evidence="2">
    <location>
        <begin position="62"/>
        <end position="81"/>
    </location>
</feature>
<dbReference type="EMBL" id="JAEUBE010000158">
    <property type="protein sequence ID" value="KAH3668573.1"/>
    <property type="molecule type" value="Genomic_DNA"/>
</dbReference>
<protein>
    <submittedName>
        <fullName evidence="3">Uncharacterized protein</fullName>
    </submittedName>
</protein>
<dbReference type="Proteomes" id="UP000769157">
    <property type="component" value="Unassembled WGS sequence"/>
</dbReference>
<evidence type="ECO:0000256" key="2">
    <source>
        <dbReference type="SAM" id="Phobius"/>
    </source>
</evidence>
<comment type="caution">
    <text evidence="3">The sequence shown here is derived from an EMBL/GenBank/DDBJ whole genome shotgun (WGS) entry which is preliminary data.</text>
</comment>
<keyword evidence="2" id="KW-1133">Transmembrane helix</keyword>
<organism evidence="3 4">
    <name type="scientific">Ogataea philodendri</name>
    <dbReference type="NCBI Taxonomy" id="1378263"/>
    <lineage>
        <taxon>Eukaryota</taxon>
        <taxon>Fungi</taxon>
        <taxon>Dikarya</taxon>
        <taxon>Ascomycota</taxon>
        <taxon>Saccharomycotina</taxon>
        <taxon>Pichiomycetes</taxon>
        <taxon>Pichiales</taxon>
        <taxon>Pichiaceae</taxon>
        <taxon>Ogataea</taxon>
    </lineage>
</organism>
<proteinExistence type="predicted"/>
<accession>A0A9P8PAA2</accession>
<dbReference type="GeneID" id="70234294"/>
<dbReference type="AlphaFoldDB" id="A0A9P8PAA2"/>
<dbReference type="RefSeq" id="XP_046062987.1">
    <property type="nucleotide sequence ID" value="XM_046203185.1"/>
</dbReference>
<sequence length="155" mass="17413">MELVDITGPISDVADDSSERQRQYQNYLRGSESPMLEKGELRGEYPFVNKQHSGRSKKTRSILSIIMVTALLMSYFVIQIACQMHSSPQPRHFILEESESSTVLPTNDDSAPDILSTFSPQAFGDSDQDFTNAASGQRMKAIEDHYNRVAHLLSE</sequence>
<gene>
    <name evidence="3" type="ORF">OGAPHI_002327</name>
</gene>
<feature type="region of interest" description="Disordered" evidence="1">
    <location>
        <begin position="1"/>
        <end position="21"/>
    </location>
</feature>
<reference evidence="3" key="2">
    <citation type="submission" date="2021-01" db="EMBL/GenBank/DDBJ databases">
        <authorList>
            <person name="Schikora-Tamarit M.A."/>
        </authorList>
    </citation>
    <scope>NUCLEOTIDE SEQUENCE</scope>
    <source>
        <strain evidence="3">CBS6075</strain>
    </source>
</reference>
<evidence type="ECO:0000313" key="4">
    <source>
        <dbReference type="Proteomes" id="UP000769157"/>
    </source>
</evidence>
<keyword evidence="4" id="KW-1185">Reference proteome</keyword>
<reference evidence="3" key="1">
    <citation type="journal article" date="2021" name="Open Biol.">
        <title>Shared evolutionary footprints suggest mitochondrial oxidative damage underlies multiple complex I losses in fungi.</title>
        <authorList>
            <person name="Schikora-Tamarit M.A."/>
            <person name="Marcet-Houben M."/>
            <person name="Nosek J."/>
            <person name="Gabaldon T."/>
        </authorList>
    </citation>
    <scope>NUCLEOTIDE SEQUENCE</scope>
    <source>
        <strain evidence="3">CBS6075</strain>
    </source>
</reference>
<evidence type="ECO:0000313" key="3">
    <source>
        <dbReference type="EMBL" id="KAH3668573.1"/>
    </source>
</evidence>
<keyword evidence="2" id="KW-0812">Transmembrane</keyword>
<evidence type="ECO:0000256" key="1">
    <source>
        <dbReference type="SAM" id="MobiDB-lite"/>
    </source>
</evidence>
<keyword evidence="2" id="KW-0472">Membrane</keyword>